<evidence type="ECO:0000313" key="7">
    <source>
        <dbReference type="EMBL" id="OZM57807.1"/>
    </source>
</evidence>
<feature type="transmembrane region" description="Helical" evidence="6">
    <location>
        <begin position="12"/>
        <end position="30"/>
    </location>
</feature>
<evidence type="ECO:0000256" key="1">
    <source>
        <dbReference type="ARBA" id="ARBA00004141"/>
    </source>
</evidence>
<feature type="transmembrane region" description="Helical" evidence="6">
    <location>
        <begin position="216"/>
        <end position="238"/>
    </location>
</feature>
<evidence type="ECO:0000256" key="2">
    <source>
        <dbReference type="ARBA" id="ARBA00009773"/>
    </source>
</evidence>
<name>A0A263BWW1_9BACI</name>
<feature type="transmembrane region" description="Helical" evidence="6">
    <location>
        <begin position="162"/>
        <end position="180"/>
    </location>
</feature>
<comment type="subcellular location">
    <subcellularLocation>
        <location evidence="1">Membrane</location>
        <topology evidence="1">Multi-pass membrane protein</topology>
    </subcellularLocation>
</comment>
<feature type="transmembrane region" description="Helical" evidence="6">
    <location>
        <begin position="36"/>
        <end position="57"/>
    </location>
</feature>
<evidence type="ECO:0000256" key="5">
    <source>
        <dbReference type="ARBA" id="ARBA00023136"/>
    </source>
</evidence>
<keyword evidence="8" id="KW-1185">Reference proteome</keyword>
<evidence type="ECO:0000256" key="4">
    <source>
        <dbReference type="ARBA" id="ARBA00022989"/>
    </source>
</evidence>
<dbReference type="InterPro" id="IPR002549">
    <property type="entry name" value="AI-2E-like"/>
</dbReference>
<dbReference type="Proteomes" id="UP000217083">
    <property type="component" value="Unassembled WGS sequence"/>
</dbReference>
<sequence length="354" mass="39610">MTRERLINHLLKITNVLLLLICIYVFLKLAPLWKPVLSIAVTVLTPFFIAALITYLLHPIVEKLRKHGLPRPLSIIIIYSIFFGGTGYALFKGIPYVTGQLKDLNDNIPTFVETYRSFITNINHSTDQLPDALHERIHVRLQGTEAYLDTVINTVINSVKGIFNSLIIIAIIPFVVFYLLKDYPLVEKVFWYFSPRKYRRSLKRLLRDINHSLGSYIRGQLIVCLLIGILATISLWLAGISYPVLLGIIIGLTNIIPYFGPILGAIPAVIIAFTVSIKSVIIVIVIIFGLQFVEGNLLSPLIVGKSLHMHPILIIFALLLGGEIAGIIGLILAVPFLAVAKVIVLHTFAHYQKH</sequence>
<dbReference type="AlphaFoldDB" id="A0A263BWW1"/>
<comment type="caution">
    <text evidence="7">The sequence shown here is derived from an EMBL/GenBank/DDBJ whole genome shotgun (WGS) entry which is preliminary data.</text>
</comment>
<keyword evidence="5 6" id="KW-0472">Membrane</keyword>
<dbReference type="RefSeq" id="WP_094922946.1">
    <property type="nucleotide sequence ID" value="NZ_NPIA01000002.1"/>
</dbReference>
<dbReference type="EMBL" id="NPIA01000002">
    <property type="protein sequence ID" value="OZM57807.1"/>
    <property type="molecule type" value="Genomic_DNA"/>
</dbReference>
<gene>
    <name evidence="7" type="ORF">CIB95_05440</name>
</gene>
<evidence type="ECO:0000313" key="8">
    <source>
        <dbReference type="Proteomes" id="UP000217083"/>
    </source>
</evidence>
<organism evidence="7 8">
    <name type="scientific">Lottiidibacillus patelloidae</name>
    <dbReference type="NCBI Taxonomy" id="2670334"/>
    <lineage>
        <taxon>Bacteria</taxon>
        <taxon>Bacillati</taxon>
        <taxon>Bacillota</taxon>
        <taxon>Bacilli</taxon>
        <taxon>Bacillales</taxon>
        <taxon>Bacillaceae</taxon>
        <taxon>Lottiidibacillus</taxon>
    </lineage>
</organism>
<dbReference type="PANTHER" id="PTHR21716">
    <property type="entry name" value="TRANSMEMBRANE PROTEIN"/>
    <property type="match status" value="1"/>
</dbReference>
<dbReference type="Pfam" id="PF01594">
    <property type="entry name" value="AI-2E_transport"/>
    <property type="match status" value="1"/>
</dbReference>
<reference evidence="8" key="1">
    <citation type="submission" date="2017-08" db="EMBL/GenBank/DDBJ databases">
        <authorList>
            <person name="Huang Z."/>
        </authorList>
    </citation>
    <scope>NUCLEOTIDE SEQUENCE [LARGE SCALE GENOMIC DNA]</scope>
    <source>
        <strain evidence="8">SA5d-4</strain>
    </source>
</reference>
<keyword evidence="4 6" id="KW-1133">Transmembrane helix</keyword>
<keyword evidence="3 6" id="KW-0812">Transmembrane</keyword>
<dbReference type="GO" id="GO:0016020">
    <property type="term" value="C:membrane"/>
    <property type="evidence" value="ECO:0007669"/>
    <property type="project" value="UniProtKB-SubCell"/>
</dbReference>
<feature type="transmembrane region" description="Helical" evidence="6">
    <location>
        <begin position="69"/>
        <end position="91"/>
    </location>
</feature>
<evidence type="ECO:0000256" key="3">
    <source>
        <dbReference type="ARBA" id="ARBA00022692"/>
    </source>
</evidence>
<reference evidence="7 8" key="2">
    <citation type="submission" date="2017-09" db="EMBL/GenBank/DDBJ databases">
        <title>Bacillus patelloidae sp. nov., isolated from the intestinal tract of a marine limpet.</title>
        <authorList>
            <person name="Liu R."/>
            <person name="Dong C."/>
            <person name="Shao Z."/>
        </authorList>
    </citation>
    <scope>NUCLEOTIDE SEQUENCE [LARGE SCALE GENOMIC DNA]</scope>
    <source>
        <strain evidence="7 8">SA5d-4</strain>
    </source>
</reference>
<accession>A0A263BWW1</accession>
<protein>
    <submittedName>
        <fullName evidence="7">AI-2E family transporter</fullName>
    </submittedName>
</protein>
<dbReference type="PANTHER" id="PTHR21716:SF15">
    <property type="entry name" value="TRANSPORT PROTEIN YRRI-RELATED"/>
    <property type="match status" value="1"/>
</dbReference>
<feature type="transmembrane region" description="Helical" evidence="6">
    <location>
        <begin position="244"/>
        <end position="263"/>
    </location>
</feature>
<dbReference type="GO" id="GO:0055085">
    <property type="term" value="P:transmembrane transport"/>
    <property type="evidence" value="ECO:0007669"/>
    <property type="project" value="TreeGrafter"/>
</dbReference>
<comment type="similarity">
    <text evidence="2">Belongs to the autoinducer-2 exporter (AI-2E) (TC 2.A.86) family.</text>
</comment>
<evidence type="ECO:0000256" key="6">
    <source>
        <dbReference type="SAM" id="Phobius"/>
    </source>
</evidence>
<feature type="transmembrane region" description="Helical" evidence="6">
    <location>
        <begin position="312"/>
        <end position="344"/>
    </location>
</feature>
<proteinExistence type="inferred from homology"/>
<feature type="transmembrane region" description="Helical" evidence="6">
    <location>
        <begin position="270"/>
        <end position="292"/>
    </location>
</feature>